<dbReference type="EMBL" id="JABFRW010000029">
    <property type="protein sequence ID" value="NOT33095.1"/>
    <property type="molecule type" value="Genomic_DNA"/>
</dbReference>
<feature type="signal peptide" evidence="1">
    <location>
        <begin position="1"/>
        <end position="27"/>
    </location>
</feature>
<evidence type="ECO:0000256" key="1">
    <source>
        <dbReference type="SAM" id="SignalP"/>
    </source>
</evidence>
<proteinExistence type="predicted"/>
<dbReference type="AlphaFoldDB" id="A0A849SMJ2"/>
<sequence>MNRQRLHHILFAVCLCLAIALPGTAGAYQQADLQGVWEFQSLASGPGAPWWERSRATIASNGSFIAHTNDISGGADTLQASLALSPSGVVTFAGSPAFRGVLDAGTTVLVGTDTWSSGSPGTTELRVGLKMGVGYALSNLSGPWELNIIASGPGAPWWERGRITVAADGNFSGTLTDHLGQPDASSGSLGLTSGGILTLAGSNTGRGAMDVGRTVMVMTSTWDGFAAGTADLTVGVKMASSYALADLVGTWELNSLATGPGAPRWGRGQMTIAANGSYVGSSTASNGESGPISGTYSITPQGVVTRAGSSTIRGALDAGKTVLVGTDIWATTSPGTTELLIATKMAIGATSDVPSEAALSFALDPVRPNPSRASTLTFRLALPGTAPAQLELLDVSGRRVAEREVGSLGAGRHTVALGAGLQLAPGVYMARLRAGSSVRVARVVVLD</sequence>
<accession>A0A849SMJ2</accession>
<evidence type="ECO:0000313" key="2">
    <source>
        <dbReference type="EMBL" id="NOT33095.1"/>
    </source>
</evidence>
<protein>
    <submittedName>
        <fullName evidence="2">T9SS type A sorting domain-containing protein</fullName>
    </submittedName>
</protein>
<dbReference type="InterPro" id="IPR026444">
    <property type="entry name" value="Secre_tail"/>
</dbReference>
<comment type="caution">
    <text evidence="2">The sequence shown here is derived from an EMBL/GenBank/DDBJ whole genome shotgun (WGS) entry which is preliminary data.</text>
</comment>
<dbReference type="NCBIfam" id="TIGR04183">
    <property type="entry name" value="Por_Secre_tail"/>
    <property type="match status" value="1"/>
</dbReference>
<gene>
    <name evidence="2" type="ORF">HOP12_02885</name>
</gene>
<name>A0A849SMJ2_UNCEI</name>
<keyword evidence="1" id="KW-0732">Signal</keyword>
<feature type="chain" id="PRO_5032600068" evidence="1">
    <location>
        <begin position="28"/>
        <end position="447"/>
    </location>
</feature>
<evidence type="ECO:0000313" key="3">
    <source>
        <dbReference type="Proteomes" id="UP000580839"/>
    </source>
</evidence>
<reference evidence="2 3" key="1">
    <citation type="submission" date="2020-04" db="EMBL/GenBank/DDBJ databases">
        <title>Metagenomic profiling of ammonia- and methane-oxidizing microorganisms in a Dutch drinking water treatment plant.</title>
        <authorList>
            <person name="Poghosyan L."/>
            <person name="Leucker S."/>
        </authorList>
    </citation>
    <scope>NUCLEOTIDE SEQUENCE [LARGE SCALE GENOMIC DNA]</scope>
    <source>
        <strain evidence="2">S-RSF-IL-03</strain>
    </source>
</reference>
<dbReference type="Proteomes" id="UP000580839">
    <property type="component" value="Unassembled WGS sequence"/>
</dbReference>
<organism evidence="2 3">
    <name type="scientific">Eiseniibacteriota bacterium</name>
    <dbReference type="NCBI Taxonomy" id="2212470"/>
    <lineage>
        <taxon>Bacteria</taxon>
        <taxon>Candidatus Eiseniibacteriota</taxon>
    </lineage>
</organism>